<dbReference type="AlphaFoldDB" id="A0A852RDI5"/>
<keyword evidence="4" id="KW-1185">Reference proteome</keyword>
<organism evidence="3 4">
    <name type="scientific">Nocardioides kongjuensis</name>
    <dbReference type="NCBI Taxonomy" id="349522"/>
    <lineage>
        <taxon>Bacteria</taxon>
        <taxon>Bacillati</taxon>
        <taxon>Actinomycetota</taxon>
        <taxon>Actinomycetes</taxon>
        <taxon>Propionibacteriales</taxon>
        <taxon>Nocardioidaceae</taxon>
        <taxon>Nocardioides</taxon>
    </lineage>
</organism>
<evidence type="ECO:0000256" key="1">
    <source>
        <dbReference type="SAM" id="SignalP"/>
    </source>
</evidence>
<evidence type="ECO:0000259" key="2">
    <source>
        <dbReference type="Pfam" id="PF22599"/>
    </source>
</evidence>
<feature type="signal peptide" evidence="1">
    <location>
        <begin position="1"/>
        <end position="24"/>
    </location>
</feature>
<name>A0A852RDI5_9ACTN</name>
<evidence type="ECO:0000313" key="4">
    <source>
        <dbReference type="Proteomes" id="UP000582231"/>
    </source>
</evidence>
<evidence type="ECO:0000313" key="3">
    <source>
        <dbReference type="EMBL" id="NYD31651.1"/>
    </source>
</evidence>
<feature type="domain" description="SecDF P1 head subdomain" evidence="2">
    <location>
        <begin position="75"/>
        <end position="174"/>
    </location>
</feature>
<dbReference type="EMBL" id="JACCBF010000001">
    <property type="protein sequence ID" value="NYD31651.1"/>
    <property type="molecule type" value="Genomic_DNA"/>
</dbReference>
<gene>
    <name evidence="3" type="ORF">BJ958_003197</name>
</gene>
<reference evidence="3 4" key="1">
    <citation type="submission" date="2020-07" db="EMBL/GenBank/DDBJ databases">
        <title>Sequencing the genomes of 1000 actinobacteria strains.</title>
        <authorList>
            <person name="Klenk H.-P."/>
        </authorList>
    </citation>
    <scope>NUCLEOTIDE SEQUENCE [LARGE SCALE GENOMIC DNA]</scope>
    <source>
        <strain evidence="3 4">DSM 19082</strain>
    </source>
</reference>
<proteinExistence type="predicted"/>
<dbReference type="Pfam" id="PF22599">
    <property type="entry name" value="SecDF_P1_head"/>
    <property type="match status" value="1"/>
</dbReference>
<keyword evidence="1" id="KW-0732">Signal</keyword>
<sequence length="175" mass="17610">MAPSRALGAMTVAATAVLALTACSDDDPGPVRDAGTRVPAEPVQVRRVLEPSTAPCPPSVAQPAADEVAVACDPDGAAYRLAAAEIVGGVDDAEAARSPDGTGWSVTVELDDAASTTFEDITRELVGTEQQLAIVSGGTIVSAPVIQSAITDGRVQITGDLTRDEATALADALEG</sequence>
<dbReference type="RefSeq" id="WP_179727934.1">
    <property type="nucleotide sequence ID" value="NZ_BAABEF010000001.1"/>
</dbReference>
<feature type="chain" id="PRO_5032579183" evidence="1">
    <location>
        <begin position="25"/>
        <end position="175"/>
    </location>
</feature>
<dbReference type="Proteomes" id="UP000582231">
    <property type="component" value="Unassembled WGS sequence"/>
</dbReference>
<protein>
    <submittedName>
        <fullName evidence="3">Preprotein translocase subunit SecD</fullName>
    </submittedName>
</protein>
<accession>A0A852RDI5</accession>
<dbReference type="PROSITE" id="PS51257">
    <property type="entry name" value="PROKAR_LIPOPROTEIN"/>
    <property type="match status" value="1"/>
</dbReference>
<dbReference type="Gene3D" id="3.30.1360.200">
    <property type="match status" value="1"/>
</dbReference>
<comment type="caution">
    <text evidence="3">The sequence shown here is derived from an EMBL/GenBank/DDBJ whole genome shotgun (WGS) entry which is preliminary data.</text>
</comment>
<dbReference type="InterPro" id="IPR054384">
    <property type="entry name" value="SecDF_P1_head"/>
</dbReference>